<reference evidence="1 2" key="1">
    <citation type="submission" date="2019-08" db="EMBL/GenBank/DDBJ databases">
        <title>In-depth cultivation of the pig gut microbiome towards novel bacterial diversity and tailored functional studies.</title>
        <authorList>
            <person name="Wylensek D."/>
            <person name="Hitch T.C.A."/>
            <person name="Clavel T."/>
        </authorList>
    </citation>
    <scope>NUCLEOTIDE SEQUENCE [LARGE SCALE GENOMIC DNA]</scope>
    <source>
        <strain evidence="1 2">WCA-389-WT-5B</strain>
    </source>
</reference>
<evidence type="ECO:0000313" key="1">
    <source>
        <dbReference type="EMBL" id="MSS82378.1"/>
    </source>
</evidence>
<evidence type="ECO:0000313" key="2">
    <source>
        <dbReference type="Proteomes" id="UP000441455"/>
    </source>
</evidence>
<proteinExistence type="predicted"/>
<dbReference type="Proteomes" id="UP000441455">
    <property type="component" value="Unassembled WGS sequence"/>
</dbReference>
<protein>
    <submittedName>
        <fullName evidence="1">Uncharacterized protein</fullName>
    </submittedName>
</protein>
<accession>A0A6N7W2I8</accession>
<name>A0A6N7W2I8_ACIFE</name>
<gene>
    <name evidence="1" type="ORF">FX155_07200</name>
</gene>
<dbReference type="SUPFAM" id="SSF69349">
    <property type="entry name" value="Phage fibre proteins"/>
    <property type="match status" value="1"/>
</dbReference>
<dbReference type="EMBL" id="VULN01000009">
    <property type="protein sequence ID" value="MSS82378.1"/>
    <property type="molecule type" value="Genomic_DNA"/>
</dbReference>
<comment type="caution">
    <text evidence="1">The sequence shown here is derived from an EMBL/GenBank/DDBJ whole genome shotgun (WGS) entry which is preliminary data.</text>
</comment>
<dbReference type="AlphaFoldDB" id="A0A6N7W2I8"/>
<sequence length="137" mass="14607">MGDIPVGYTRIQMSKDTASNWEKYNPALLPGEMVIVANPDGKASVKVNMGTSDTKYEDVPTVWDESTADQLKTNLADTRQAASAAADAKTAAQKYAQQAEASAKAIKEKEILAITDSVQLAVNTEDGGLDIIVTTDE</sequence>
<organism evidence="1 2">
    <name type="scientific">Acidaminococcus fermentans</name>
    <dbReference type="NCBI Taxonomy" id="905"/>
    <lineage>
        <taxon>Bacteria</taxon>
        <taxon>Bacillati</taxon>
        <taxon>Bacillota</taxon>
        <taxon>Negativicutes</taxon>
        <taxon>Acidaminococcales</taxon>
        <taxon>Acidaminococcaceae</taxon>
        <taxon>Acidaminococcus</taxon>
    </lineage>
</organism>
<dbReference type="OrthoDB" id="3035671at2"/>